<organism evidence="1 2">
    <name type="scientific">Microcystis panniformis FACHB-1757</name>
    <dbReference type="NCBI Taxonomy" id="1638788"/>
    <lineage>
        <taxon>Bacteria</taxon>
        <taxon>Bacillati</taxon>
        <taxon>Cyanobacteriota</taxon>
        <taxon>Cyanophyceae</taxon>
        <taxon>Oscillatoriophycideae</taxon>
        <taxon>Chroococcales</taxon>
        <taxon>Microcystaceae</taxon>
        <taxon>Microcystis</taxon>
    </lineage>
</organism>
<dbReference type="PATRIC" id="fig|1638788.3.peg.2845"/>
<dbReference type="EMBL" id="CP011339">
    <property type="protein sequence ID" value="AKV67879.1"/>
    <property type="molecule type" value="Genomic_DNA"/>
</dbReference>
<name>A0A0K1S149_9CHRO</name>
<dbReference type="KEGG" id="mpk:VL20_2833"/>
<keyword evidence="2" id="KW-1185">Reference proteome</keyword>
<evidence type="ECO:0000313" key="1">
    <source>
        <dbReference type="EMBL" id="AKV67879.1"/>
    </source>
</evidence>
<accession>A0A0K1S149</accession>
<reference evidence="1 2" key="1">
    <citation type="journal article" date="2016" name="Stand. Genomic Sci.">
        <title>Complete genome sequence and genomic characterization of Microcystis panniformis FACHB 1757 by third-generation sequencing.</title>
        <authorList>
            <person name="Zhang J.Y."/>
            <person name="Guan R."/>
            <person name="Zhang H.J."/>
            <person name="Li H."/>
            <person name="Xiao P."/>
            <person name="Yu G.L."/>
            <person name="Du L."/>
            <person name="Cao D.M."/>
            <person name="Zhu B.C."/>
            <person name="Li R.H."/>
            <person name="Lu Z.H."/>
        </authorList>
    </citation>
    <scope>NUCLEOTIDE SEQUENCE [LARGE SCALE GENOMIC DNA]</scope>
    <source>
        <strain evidence="1 2">FACHB-1757</strain>
    </source>
</reference>
<dbReference type="Proteomes" id="UP000068167">
    <property type="component" value="Chromosome"/>
</dbReference>
<gene>
    <name evidence="1" type="ORF">VL20_2833</name>
</gene>
<evidence type="ECO:0000313" key="2">
    <source>
        <dbReference type="Proteomes" id="UP000068167"/>
    </source>
</evidence>
<proteinExistence type="predicted"/>
<sequence length="49" mass="6029">MKFSQFTQDYHHTQTEISRLMRIKVLWLIKNNHANDSFIYQLSIINYQL</sequence>
<dbReference type="AlphaFoldDB" id="A0A0K1S149"/>
<protein>
    <submittedName>
        <fullName evidence="1">Uncharacterized protein</fullName>
    </submittedName>
</protein>